<dbReference type="EMBL" id="RJUL01000012">
    <property type="protein sequence ID" value="ROQ19137.1"/>
    <property type="molecule type" value="Genomic_DNA"/>
</dbReference>
<dbReference type="AlphaFoldDB" id="A0A3N1NW08"/>
<proteinExistence type="predicted"/>
<evidence type="ECO:0000313" key="2">
    <source>
        <dbReference type="Proteomes" id="UP000268033"/>
    </source>
</evidence>
<sequence>MTAQTPQQQQLRLERLAQIVDEPGLPHRALLLWSLRTLQYLLEEEPVHLWDEDRDPRRRSRRR</sequence>
<dbReference type="RefSeq" id="WP_148049880.1">
    <property type="nucleotide sequence ID" value="NZ_JBLXAC010000012.1"/>
</dbReference>
<reference evidence="1 2" key="1">
    <citation type="submission" date="2018-11" db="EMBL/GenBank/DDBJ databases">
        <title>Genomic Encyclopedia of Type Strains, Phase IV (KMG-IV): sequencing the most valuable type-strain genomes for metagenomic binning, comparative biology and taxonomic classification.</title>
        <authorList>
            <person name="Goeker M."/>
        </authorList>
    </citation>
    <scope>NUCLEOTIDE SEQUENCE [LARGE SCALE GENOMIC DNA]</scope>
    <source>
        <strain evidence="1 2">DSM 21945</strain>
    </source>
</reference>
<accession>A0A3N1NW08</accession>
<organism evidence="1 2">
    <name type="scientific">Gallaecimonas pentaromativorans</name>
    <dbReference type="NCBI Taxonomy" id="584787"/>
    <lineage>
        <taxon>Bacteria</taxon>
        <taxon>Pseudomonadati</taxon>
        <taxon>Pseudomonadota</taxon>
        <taxon>Gammaproteobacteria</taxon>
        <taxon>Enterobacterales</taxon>
        <taxon>Gallaecimonadaceae</taxon>
        <taxon>Gallaecimonas</taxon>
    </lineage>
</organism>
<comment type="caution">
    <text evidence="1">The sequence shown here is derived from an EMBL/GenBank/DDBJ whole genome shotgun (WGS) entry which is preliminary data.</text>
</comment>
<gene>
    <name evidence="1" type="ORF">EDC28_11257</name>
</gene>
<evidence type="ECO:0000313" key="1">
    <source>
        <dbReference type="EMBL" id="ROQ19137.1"/>
    </source>
</evidence>
<protein>
    <submittedName>
        <fullName evidence="1">Uncharacterized protein</fullName>
    </submittedName>
</protein>
<dbReference type="Proteomes" id="UP000268033">
    <property type="component" value="Unassembled WGS sequence"/>
</dbReference>
<keyword evidence="2" id="KW-1185">Reference proteome</keyword>
<name>A0A3N1NW08_9GAMM</name>